<accession>A0A371CI69</accession>
<dbReference type="AlphaFoldDB" id="A0A371CI69"/>
<feature type="region of interest" description="Disordered" evidence="1">
    <location>
        <begin position="123"/>
        <end position="256"/>
    </location>
</feature>
<dbReference type="EMBL" id="KZ857603">
    <property type="protein sequence ID" value="RDX39988.1"/>
    <property type="molecule type" value="Genomic_DNA"/>
</dbReference>
<evidence type="ECO:0000313" key="2">
    <source>
        <dbReference type="EMBL" id="RDX39988.1"/>
    </source>
</evidence>
<name>A0A371CI69_9APHY</name>
<organism evidence="2 3">
    <name type="scientific">Lentinus brumalis</name>
    <dbReference type="NCBI Taxonomy" id="2498619"/>
    <lineage>
        <taxon>Eukaryota</taxon>
        <taxon>Fungi</taxon>
        <taxon>Dikarya</taxon>
        <taxon>Basidiomycota</taxon>
        <taxon>Agaricomycotina</taxon>
        <taxon>Agaricomycetes</taxon>
        <taxon>Polyporales</taxon>
        <taxon>Polyporaceae</taxon>
        <taxon>Lentinus</taxon>
    </lineage>
</organism>
<dbReference type="Proteomes" id="UP000256964">
    <property type="component" value="Unassembled WGS sequence"/>
</dbReference>
<feature type="compositionally biased region" description="Polar residues" evidence="1">
    <location>
        <begin position="223"/>
        <end position="243"/>
    </location>
</feature>
<protein>
    <submittedName>
        <fullName evidence="2">Uncharacterized protein</fullName>
    </submittedName>
</protein>
<keyword evidence="3" id="KW-1185">Reference proteome</keyword>
<gene>
    <name evidence="2" type="ORF">OH76DRAFT_1490671</name>
</gene>
<feature type="compositionally biased region" description="Polar residues" evidence="1">
    <location>
        <begin position="200"/>
        <end position="210"/>
    </location>
</feature>
<dbReference type="OrthoDB" id="2758311at2759"/>
<reference evidence="2 3" key="1">
    <citation type="journal article" date="2018" name="Biotechnol. Biofuels">
        <title>Integrative visual omics of the white-rot fungus Polyporus brumalis exposes the biotechnological potential of its oxidative enzymes for delignifying raw plant biomass.</title>
        <authorList>
            <person name="Miyauchi S."/>
            <person name="Rancon A."/>
            <person name="Drula E."/>
            <person name="Hage H."/>
            <person name="Chaduli D."/>
            <person name="Favel A."/>
            <person name="Grisel S."/>
            <person name="Henrissat B."/>
            <person name="Herpoel-Gimbert I."/>
            <person name="Ruiz-Duenas F.J."/>
            <person name="Chevret D."/>
            <person name="Hainaut M."/>
            <person name="Lin J."/>
            <person name="Wang M."/>
            <person name="Pangilinan J."/>
            <person name="Lipzen A."/>
            <person name="Lesage-Meessen L."/>
            <person name="Navarro D."/>
            <person name="Riley R."/>
            <person name="Grigoriev I.V."/>
            <person name="Zhou S."/>
            <person name="Raouche S."/>
            <person name="Rosso M.N."/>
        </authorList>
    </citation>
    <scope>NUCLEOTIDE SEQUENCE [LARGE SCALE GENOMIC DNA]</scope>
    <source>
        <strain evidence="2 3">BRFM 1820</strain>
    </source>
</reference>
<evidence type="ECO:0000256" key="1">
    <source>
        <dbReference type="SAM" id="MobiDB-lite"/>
    </source>
</evidence>
<evidence type="ECO:0000313" key="3">
    <source>
        <dbReference type="Proteomes" id="UP000256964"/>
    </source>
</evidence>
<sequence length="359" mass="39530">MSQGYTVRVPNWPGFHPKDSPELVEAYCVDQVTCQYWDDVRCRWWNCSPTSPPRNVKVVDVLYYRAMGVTTGIDMPGLSFTEATPLSTSLGKWHADDAGDSLYDRSGLPSLFATPSKRIAVMPMTPSSNRSARSWPVTPASGRSRGHSVPPAPSTSSSRASATPSTSGSWSTPRHIRDTSPSPFARSPTWSGLDDFPDNVTYTDSPQPSVRSMLEEAHPRRSPGSSARTSQATTPQDSSSSSAVGLPAPAPSADLGVDFDPATVDLSDAPLGPNKWPLRYVCDMAAGFARMRYLEDHALMKRIPAFEAAFGVNFKKSTFHQNFNAWNDASLTPGEQARWISYGRDRRGEWALFYRAWRR</sequence>
<feature type="compositionally biased region" description="Low complexity" evidence="1">
    <location>
        <begin position="154"/>
        <end position="169"/>
    </location>
</feature>
<proteinExistence type="predicted"/>